<sequence>MKSLCIAMSICGLLTTPAAFAQDPAFPSKTVTMVVPFPPGGGTDTGARWVAQKLSEKWGQSVVVDNKPGASGTIGADYVARAKPDGYTIMMANAQTVAINPGLLKKIPYNTEKAFAPISLVAELPLVLLVNSEVTAKTTKEFIALAKQDPGELTYGSAGNGSSTHLAASLFEDATGTKLMHVPYKGGGPAMQDVMAGHIKLTLLTVLESASALKSGKVRPVAVTSDKRSPALPEVPTLAESGVPGYFSISWIGLLAPAGTPPEIVEKIAKDVQQVVNAPEMRDRLVGQGATPVGGSPAQFKAFIDSETQRYRKLIADKGIVAD</sequence>
<dbReference type="Gene3D" id="3.40.190.10">
    <property type="entry name" value="Periplasmic binding protein-like II"/>
    <property type="match status" value="1"/>
</dbReference>
<feature type="signal peptide" evidence="2">
    <location>
        <begin position="1"/>
        <end position="21"/>
    </location>
</feature>
<name>A0A1G7YHC5_9RHOO</name>
<dbReference type="Gene3D" id="3.40.190.150">
    <property type="entry name" value="Bordetella uptake gene, domain 1"/>
    <property type="match status" value="1"/>
</dbReference>
<evidence type="ECO:0000313" key="3">
    <source>
        <dbReference type="EMBL" id="SDG95941.1"/>
    </source>
</evidence>
<keyword evidence="3" id="KW-0675">Receptor</keyword>
<dbReference type="Pfam" id="PF03401">
    <property type="entry name" value="TctC"/>
    <property type="match status" value="1"/>
</dbReference>
<dbReference type="PANTHER" id="PTHR42928:SF5">
    <property type="entry name" value="BLR1237 PROTEIN"/>
    <property type="match status" value="1"/>
</dbReference>
<dbReference type="EMBL" id="FNCY01000002">
    <property type="protein sequence ID" value="SDG95941.1"/>
    <property type="molecule type" value="Genomic_DNA"/>
</dbReference>
<dbReference type="CDD" id="cd13578">
    <property type="entry name" value="PBP2_Bug27"/>
    <property type="match status" value="1"/>
</dbReference>
<organism evidence="3 4">
    <name type="scientific">Propionivibrio dicarboxylicus</name>
    <dbReference type="NCBI Taxonomy" id="83767"/>
    <lineage>
        <taxon>Bacteria</taxon>
        <taxon>Pseudomonadati</taxon>
        <taxon>Pseudomonadota</taxon>
        <taxon>Betaproteobacteria</taxon>
        <taxon>Rhodocyclales</taxon>
        <taxon>Rhodocyclaceae</taxon>
        <taxon>Propionivibrio</taxon>
    </lineage>
</organism>
<comment type="similarity">
    <text evidence="1">Belongs to the UPF0065 (bug) family.</text>
</comment>
<dbReference type="Proteomes" id="UP000198607">
    <property type="component" value="Unassembled WGS sequence"/>
</dbReference>
<feature type="chain" id="PRO_5011741386" evidence="2">
    <location>
        <begin position="22"/>
        <end position="323"/>
    </location>
</feature>
<dbReference type="STRING" id="83767.SAMN05660652_01008"/>
<dbReference type="SUPFAM" id="SSF53850">
    <property type="entry name" value="Periplasmic binding protein-like II"/>
    <property type="match status" value="1"/>
</dbReference>
<evidence type="ECO:0000313" key="4">
    <source>
        <dbReference type="Proteomes" id="UP000198607"/>
    </source>
</evidence>
<keyword evidence="4" id="KW-1185">Reference proteome</keyword>
<reference evidence="3 4" key="1">
    <citation type="submission" date="2016-10" db="EMBL/GenBank/DDBJ databases">
        <authorList>
            <person name="de Groot N.N."/>
        </authorList>
    </citation>
    <scope>NUCLEOTIDE SEQUENCE [LARGE SCALE GENOMIC DNA]</scope>
    <source>
        <strain evidence="3 4">DSM 5885</strain>
    </source>
</reference>
<dbReference type="PANTHER" id="PTHR42928">
    <property type="entry name" value="TRICARBOXYLATE-BINDING PROTEIN"/>
    <property type="match status" value="1"/>
</dbReference>
<gene>
    <name evidence="3" type="ORF">SAMN05660652_01008</name>
</gene>
<keyword evidence="2" id="KW-0732">Signal</keyword>
<evidence type="ECO:0000256" key="1">
    <source>
        <dbReference type="ARBA" id="ARBA00006987"/>
    </source>
</evidence>
<evidence type="ECO:0000256" key="2">
    <source>
        <dbReference type="SAM" id="SignalP"/>
    </source>
</evidence>
<dbReference type="OrthoDB" id="8678477at2"/>
<dbReference type="PIRSF" id="PIRSF017082">
    <property type="entry name" value="YflP"/>
    <property type="match status" value="1"/>
</dbReference>
<accession>A0A1G7YHC5</accession>
<dbReference type="RefSeq" id="WP_091934618.1">
    <property type="nucleotide sequence ID" value="NZ_FNCY01000002.1"/>
</dbReference>
<dbReference type="InterPro" id="IPR005064">
    <property type="entry name" value="BUG"/>
</dbReference>
<protein>
    <submittedName>
        <fullName evidence="3">Tripartite-type tricarboxylate transporter, receptor component TctC</fullName>
    </submittedName>
</protein>
<proteinExistence type="inferred from homology"/>
<dbReference type="AlphaFoldDB" id="A0A1G7YHC5"/>
<dbReference type="InterPro" id="IPR042100">
    <property type="entry name" value="Bug_dom1"/>
</dbReference>